<evidence type="ECO:0000313" key="2">
    <source>
        <dbReference type="Proteomes" id="UP000007524"/>
    </source>
</evidence>
<reference evidence="1 2" key="1">
    <citation type="journal article" date="2012" name="J. Virol.">
        <title>Genome of Klebsiella sp.-Infecting Bacteriophage vB_KleM_RaK2.</title>
        <authorList>
            <person name="Simoliunas E."/>
            <person name="Kaliniene L."/>
            <person name="Truncaite L."/>
            <person name="Klausa V."/>
            <person name="Zajanckauskaite A."/>
            <person name="Meskys R."/>
        </authorList>
    </citation>
    <scope>NUCLEOTIDE SEQUENCE [LARGE SCALE GENOMIC DNA]</scope>
</reference>
<dbReference type="OrthoDB" id="39657at10239"/>
<protein>
    <submittedName>
        <fullName evidence="1">Uncharacterized protein</fullName>
    </submittedName>
</protein>
<proteinExistence type="predicted"/>
<dbReference type="EMBL" id="JQ513383">
    <property type="protein sequence ID" value="AFA44524.1"/>
    <property type="molecule type" value="Genomic_DNA"/>
</dbReference>
<keyword evidence="2" id="KW-1185">Reference proteome</keyword>
<dbReference type="KEGG" id="vg:14012839"/>
<dbReference type="Proteomes" id="UP000007524">
    <property type="component" value="Segment"/>
</dbReference>
<sequence>MNEKLALIWKSGYDFKVTPKELRVFRTEYCEYLDLDQYNTIVRIEHDGDVEGHISEVLDKAISIIEAK</sequence>
<gene>
    <name evidence="1" type="ORF">RaK2_00251</name>
</gene>
<dbReference type="GeneID" id="14012839"/>
<evidence type="ECO:0000313" key="1">
    <source>
        <dbReference type="EMBL" id="AFA44524.1"/>
    </source>
</evidence>
<accession>H6X458</accession>
<organism evidence="1 2">
    <name type="scientific">Klebsiella phage vB_KleM_RaK2</name>
    <dbReference type="NCBI Taxonomy" id="1147094"/>
    <lineage>
        <taxon>Viruses</taxon>
        <taxon>Duplodnaviria</taxon>
        <taxon>Heunggongvirae</taxon>
        <taxon>Uroviricota</taxon>
        <taxon>Caudoviricetes</taxon>
        <taxon>Alcyoneusvirus</taxon>
        <taxon>Alcyoneusvirus RaK2</taxon>
    </lineage>
</organism>
<name>H6X458_9CAUD</name>
<dbReference type="RefSeq" id="YP_007007406.1">
    <property type="nucleotide sequence ID" value="NC_019526.1"/>
</dbReference>